<keyword evidence="2" id="KW-1185">Reference proteome</keyword>
<gene>
    <name evidence="1" type="ORF">SAMN05660324_2025</name>
</gene>
<sequence>MAGRTGEPPEGVSTPVRPAQHCWVTGMPGQLDDAWPAILLGWGRDGDGRWWGRVAYTVPQGLGPAVIDTWVQAGYLRRLEPEPRRPSPSRRRFPN</sequence>
<evidence type="ECO:0000313" key="1">
    <source>
        <dbReference type="EMBL" id="SDG22396.1"/>
    </source>
</evidence>
<dbReference type="RefSeq" id="WP_091062101.1">
    <property type="nucleotide sequence ID" value="NZ_FNCF01000003.1"/>
</dbReference>
<dbReference type="AlphaFoldDB" id="A0A1G7SH52"/>
<name>A0A1G7SH52_9ACTN</name>
<dbReference type="EMBL" id="FNCF01000003">
    <property type="protein sequence ID" value="SDG22396.1"/>
    <property type="molecule type" value="Genomic_DNA"/>
</dbReference>
<accession>A0A1G7SH52</accession>
<reference evidence="2" key="1">
    <citation type="submission" date="2016-10" db="EMBL/GenBank/DDBJ databases">
        <authorList>
            <person name="Varghese N."/>
            <person name="Submissions S."/>
        </authorList>
    </citation>
    <scope>NUCLEOTIDE SEQUENCE [LARGE SCALE GENOMIC DNA]</scope>
    <source>
        <strain evidence="2">DSM 44526</strain>
    </source>
</reference>
<protein>
    <submittedName>
        <fullName evidence="1">Uncharacterized protein</fullName>
    </submittedName>
</protein>
<evidence type="ECO:0000313" key="2">
    <source>
        <dbReference type="Proteomes" id="UP000198863"/>
    </source>
</evidence>
<organism evidence="1 2">
    <name type="scientific">Klenkia brasiliensis</name>
    <dbReference type="NCBI Taxonomy" id="333142"/>
    <lineage>
        <taxon>Bacteria</taxon>
        <taxon>Bacillati</taxon>
        <taxon>Actinomycetota</taxon>
        <taxon>Actinomycetes</taxon>
        <taxon>Geodermatophilales</taxon>
        <taxon>Geodermatophilaceae</taxon>
        <taxon>Klenkia</taxon>
    </lineage>
</organism>
<dbReference type="Proteomes" id="UP000198863">
    <property type="component" value="Unassembled WGS sequence"/>
</dbReference>
<dbReference type="OrthoDB" id="5191973at2"/>
<proteinExistence type="predicted"/>